<dbReference type="AlphaFoldDB" id="A0A1L7AH66"/>
<organism evidence="1 2">
    <name type="scientific">Roseomonas gilardii</name>
    <dbReference type="NCBI Taxonomy" id="257708"/>
    <lineage>
        <taxon>Bacteria</taxon>
        <taxon>Pseudomonadati</taxon>
        <taxon>Pseudomonadota</taxon>
        <taxon>Alphaproteobacteria</taxon>
        <taxon>Acetobacterales</taxon>
        <taxon>Roseomonadaceae</taxon>
        <taxon>Roseomonas</taxon>
    </lineage>
</organism>
<dbReference type="Pfam" id="PF07394">
    <property type="entry name" value="DUF1501"/>
    <property type="match status" value="1"/>
</dbReference>
<evidence type="ECO:0008006" key="3">
    <source>
        <dbReference type="Google" id="ProtNLM"/>
    </source>
</evidence>
<dbReference type="InterPro" id="IPR010869">
    <property type="entry name" value="DUF1501"/>
</dbReference>
<evidence type="ECO:0000313" key="2">
    <source>
        <dbReference type="Proteomes" id="UP000185494"/>
    </source>
</evidence>
<dbReference type="EMBL" id="CP015583">
    <property type="protein sequence ID" value="APT58050.1"/>
    <property type="molecule type" value="Genomic_DNA"/>
</dbReference>
<dbReference type="Proteomes" id="UP000185494">
    <property type="component" value="Chromosome 1"/>
</dbReference>
<evidence type="ECO:0000313" key="1">
    <source>
        <dbReference type="EMBL" id="APT58050.1"/>
    </source>
</evidence>
<dbReference type="InterPro" id="IPR006311">
    <property type="entry name" value="TAT_signal"/>
</dbReference>
<dbReference type="PROSITE" id="PS51318">
    <property type="entry name" value="TAT"/>
    <property type="match status" value="1"/>
</dbReference>
<dbReference type="STRING" id="257708.RGI145_13925"/>
<sequence>MSRPHIPDTLHGGEHLPRLGRRGLLLGLAALAVTANARLAFADTSAVGHASGTARPPQRLVVVILRGAMDGMAALAPYGDASYRELRGPIALPEPGQENGLLDCGGFFGLNPRLASLHGFFTQGELLPIHAVAGPYRNRSHFEAQDMMESGAPERLTSGWLNRALSGMPEPGPSAPEQGIAIGLDLPLLMRGPQHVGMWAPSRPVRPPPDLYARMAELLHADPELGPAVADGLRGRGYAAGVLGGDGMGGNNGGSGFTRLAATAGRLLAREDGPRVAAMEIGGWDTHADQTRRLTPVLGQLDDGMAALRGQLGEAWRHTAVLVMTEFGRTAHANGNNGTDHGTGGVAFLMGGAVSGGRVLADWPGLAEAQLFEKRDLAPTRDLRAIAKGLLRDHLRLPPEAIARAFPGSDTLAAENGLLRT</sequence>
<proteinExistence type="predicted"/>
<gene>
    <name evidence="1" type="ORF">RGI145_13925</name>
</gene>
<name>A0A1L7AH66_9PROT</name>
<accession>A0A1L7AH66</accession>
<reference evidence="1 2" key="1">
    <citation type="submission" date="2016-05" db="EMBL/GenBank/DDBJ databases">
        <title>Complete Genome and Methylome Analysis of Psychrotrophic Bacterial Isolates from Antarctic Lake Untersee.</title>
        <authorList>
            <person name="Fomenkov A."/>
            <person name="Akimov V.N."/>
            <person name="Vasilyeva L.V."/>
            <person name="Andersen D."/>
            <person name="Vincze T."/>
            <person name="Roberts R.J."/>
        </authorList>
    </citation>
    <scope>NUCLEOTIDE SEQUENCE [LARGE SCALE GENOMIC DNA]</scope>
    <source>
        <strain evidence="1 2">U14-5</strain>
    </source>
</reference>
<dbReference type="PANTHER" id="PTHR43737">
    <property type="entry name" value="BLL7424 PROTEIN"/>
    <property type="match status" value="1"/>
</dbReference>
<dbReference type="eggNOG" id="COG4102">
    <property type="taxonomic scope" value="Bacteria"/>
</dbReference>
<dbReference type="KEGG" id="rgi:RGI145_13925"/>
<dbReference type="PANTHER" id="PTHR43737:SF1">
    <property type="entry name" value="DUF1501 DOMAIN-CONTAINING PROTEIN"/>
    <property type="match status" value="1"/>
</dbReference>
<protein>
    <recommendedName>
        <fullName evidence="3">Twin-arginine translocation pathway signal</fullName>
    </recommendedName>
</protein>
<dbReference type="RefSeq" id="WP_075798830.1">
    <property type="nucleotide sequence ID" value="NZ_CP015583.1"/>
</dbReference>